<accession>A0A930UEW4</accession>
<dbReference type="NCBIfam" id="NF005155">
    <property type="entry name" value="PRK06635.1-4"/>
    <property type="match status" value="1"/>
</dbReference>
<dbReference type="GO" id="GO:0005829">
    <property type="term" value="C:cytosol"/>
    <property type="evidence" value="ECO:0007669"/>
    <property type="project" value="TreeGrafter"/>
</dbReference>
<evidence type="ECO:0000313" key="16">
    <source>
        <dbReference type="EMBL" id="MBF2734506.1"/>
    </source>
</evidence>
<dbReference type="InterPro" id="IPR001048">
    <property type="entry name" value="Asp/Glu/Uridylate_kinase"/>
</dbReference>
<dbReference type="FunFam" id="3.30.2130.10:FF:000002">
    <property type="entry name" value="Aspartokinase"/>
    <property type="match status" value="1"/>
</dbReference>
<dbReference type="InterPro" id="IPR054352">
    <property type="entry name" value="ACT_Aspartokinase"/>
</dbReference>
<sequence length="421" mass="44470">MDRIEVIKFGGSSLASVEHMRRASRIVLERRRSCGRVVVVVSAMGSRTNELLDLAYAAAAHPDERELDVIASSGEVVSAALFATLLRHQGQPARSVTAHRSGIATSAEHGNARIEDIDCGHLNSLLDDGVVPVVAGFQGLGPDGEVTTIGRGGSDTTAAALGHALRAAECLIYTDVPGIFTTDPRICPQARVLARVHYEEILELAALGARVIHPRAVEFAGKNRLLLRVLSTAEPERPGTVITFAKEDSMDQPAVTGIAYNVEEAKITLREVPDKPGIAASLFAGVAAKGIDVDMIVQNTAADKQADISFTVHRSQLRKALAAAEEIGAELKAKAVEATEGIAKISLVGAGMRGHAGIASRMFQTLAEAKVNILMISTSEIKVSVIIDLDKAELAVRKLHKAFGLDAEAEDGVIAPARAKA</sequence>
<dbReference type="SUPFAM" id="SSF55021">
    <property type="entry name" value="ACT-like"/>
    <property type="match status" value="2"/>
</dbReference>
<reference evidence="16" key="1">
    <citation type="submission" date="2020-10" db="EMBL/GenBank/DDBJ databases">
        <title>An improved Amphimedon queenslandica hologenome assembly reveals how three proteobacterial symbionts can extend the metabolic phenotypic of their marine sponge host.</title>
        <authorList>
            <person name="Degnan B."/>
            <person name="Degnan S."/>
            <person name="Xiang X."/>
        </authorList>
    </citation>
    <scope>NUCLEOTIDE SEQUENCE</scope>
    <source>
        <strain evidence="16">AqS2</strain>
    </source>
</reference>
<dbReference type="CDD" id="cd04913">
    <property type="entry name" value="ACT_AKii-LysC-BS-like_1"/>
    <property type="match status" value="1"/>
</dbReference>
<dbReference type="EC" id="2.7.2.4" evidence="13"/>
<evidence type="ECO:0000256" key="5">
    <source>
        <dbReference type="ARBA" id="ARBA00022605"/>
    </source>
</evidence>
<keyword evidence="9 12" id="KW-0067">ATP-binding</keyword>
<dbReference type="GO" id="GO:0004072">
    <property type="term" value="F:aspartate kinase activity"/>
    <property type="evidence" value="ECO:0007669"/>
    <property type="project" value="UniProtKB-EC"/>
</dbReference>
<organism evidence="16 17">
    <name type="scientific">Candidatus Amphirhobacter heronislandensis</name>
    <dbReference type="NCBI Taxonomy" id="1732024"/>
    <lineage>
        <taxon>Bacteria</taxon>
        <taxon>Pseudomonadati</taxon>
        <taxon>Pseudomonadota</taxon>
        <taxon>Gammaproteobacteria</taxon>
        <taxon>Candidatus Tethybacterales</taxon>
        <taxon>Candidatus Tethybacteraceae</taxon>
        <taxon>Candidatus Amphirhobacter</taxon>
    </lineage>
</organism>
<dbReference type="PROSITE" id="PS00324">
    <property type="entry name" value="ASPARTOKINASE"/>
    <property type="match status" value="1"/>
</dbReference>
<evidence type="ECO:0000256" key="14">
    <source>
        <dbReference type="RuleBase" id="RU004249"/>
    </source>
</evidence>
<evidence type="ECO:0000256" key="13">
    <source>
        <dbReference type="RuleBase" id="RU003448"/>
    </source>
</evidence>
<dbReference type="Proteomes" id="UP000604381">
    <property type="component" value="Unassembled WGS sequence"/>
</dbReference>
<proteinExistence type="inferred from homology"/>
<feature type="binding site" evidence="12">
    <location>
        <begin position="8"/>
        <end position="11"/>
    </location>
    <ligand>
        <name>ATP</name>
        <dbReference type="ChEBI" id="CHEBI:30616"/>
    </ligand>
</feature>
<keyword evidence="17" id="KW-1185">Reference proteome</keyword>
<dbReference type="CDD" id="cd04923">
    <property type="entry name" value="ACT_AK-LysC-DapG-like_2"/>
    <property type="match status" value="1"/>
</dbReference>
<dbReference type="InterPro" id="IPR002912">
    <property type="entry name" value="ACT_dom"/>
</dbReference>
<feature type="binding site" evidence="12">
    <location>
        <begin position="174"/>
        <end position="175"/>
    </location>
    <ligand>
        <name>ATP</name>
        <dbReference type="ChEBI" id="CHEBI:30616"/>
    </ligand>
</feature>
<dbReference type="NCBIfam" id="NF005154">
    <property type="entry name" value="PRK06635.1-2"/>
    <property type="match status" value="1"/>
</dbReference>
<evidence type="ECO:0000256" key="10">
    <source>
        <dbReference type="ARBA" id="ARBA00023154"/>
    </source>
</evidence>
<dbReference type="InterPro" id="IPR001341">
    <property type="entry name" value="Asp_kinase"/>
</dbReference>
<feature type="binding site" evidence="12">
    <location>
        <position position="75"/>
    </location>
    <ligand>
        <name>substrate</name>
    </ligand>
</feature>
<keyword evidence="7 12" id="KW-0547">Nucleotide-binding</keyword>
<dbReference type="CDD" id="cd04246">
    <property type="entry name" value="AAK_AK-DapG-like"/>
    <property type="match status" value="1"/>
</dbReference>
<gene>
    <name evidence="16" type="ORF">ISN26_00155</name>
</gene>
<dbReference type="Gene3D" id="3.40.1160.10">
    <property type="entry name" value="Acetylglutamate kinase-like"/>
    <property type="match status" value="1"/>
</dbReference>
<dbReference type="PANTHER" id="PTHR21499">
    <property type="entry name" value="ASPARTATE KINASE"/>
    <property type="match status" value="1"/>
</dbReference>
<comment type="caution">
    <text evidence="16">The sequence shown here is derived from an EMBL/GenBank/DDBJ whole genome shotgun (WGS) entry which is preliminary data.</text>
</comment>
<comment type="pathway">
    <text evidence="1 14">Amino-acid biosynthesis; L-lysine biosynthesis via DAP pathway; (S)-tetrahydrodipicolinate from L-aspartate: step 1/4.</text>
</comment>
<keyword evidence="10" id="KW-0457">Lysine biosynthesis</keyword>
<dbReference type="PIRSF" id="PIRSF000726">
    <property type="entry name" value="Asp_kin"/>
    <property type="match status" value="1"/>
</dbReference>
<evidence type="ECO:0000256" key="3">
    <source>
        <dbReference type="ARBA" id="ARBA00005139"/>
    </source>
</evidence>
<dbReference type="PROSITE" id="PS51671">
    <property type="entry name" value="ACT"/>
    <property type="match status" value="1"/>
</dbReference>
<keyword evidence="5 14" id="KW-0028">Amino-acid biosynthesis</keyword>
<dbReference type="Pfam" id="PF22468">
    <property type="entry name" value="ACT_9"/>
    <property type="match status" value="2"/>
</dbReference>
<dbReference type="NCBIfam" id="TIGR00657">
    <property type="entry name" value="asp_kinases"/>
    <property type="match status" value="1"/>
</dbReference>
<evidence type="ECO:0000256" key="1">
    <source>
        <dbReference type="ARBA" id="ARBA00004766"/>
    </source>
</evidence>
<keyword evidence="8 13" id="KW-0418">Kinase</keyword>
<dbReference type="GO" id="GO:0005524">
    <property type="term" value="F:ATP binding"/>
    <property type="evidence" value="ECO:0007669"/>
    <property type="project" value="UniProtKB-KW"/>
</dbReference>
<evidence type="ECO:0000256" key="4">
    <source>
        <dbReference type="ARBA" id="ARBA00010122"/>
    </source>
</evidence>
<dbReference type="GO" id="GO:0009090">
    <property type="term" value="P:homoserine biosynthetic process"/>
    <property type="evidence" value="ECO:0007669"/>
    <property type="project" value="TreeGrafter"/>
</dbReference>
<evidence type="ECO:0000259" key="15">
    <source>
        <dbReference type="PROSITE" id="PS51671"/>
    </source>
</evidence>
<comment type="similarity">
    <text evidence="4 13">Belongs to the aspartokinase family.</text>
</comment>
<evidence type="ECO:0000256" key="9">
    <source>
        <dbReference type="ARBA" id="ARBA00022840"/>
    </source>
</evidence>
<dbReference type="GO" id="GO:0009089">
    <property type="term" value="P:lysine biosynthetic process via diaminopimelate"/>
    <property type="evidence" value="ECO:0007669"/>
    <property type="project" value="InterPro"/>
</dbReference>
<feature type="binding site" evidence="12">
    <location>
        <position position="48"/>
    </location>
    <ligand>
        <name>substrate</name>
    </ligand>
</feature>
<evidence type="ECO:0000256" key="12">
    <source>
        <dbReference type="PIRSR" id="PIRSR000726-1"/>
    </source>
</evidence>
<dbReference type="InterPro" id="IPR005260">
    <property type="entry name" value="Asp_kin_monofn"/>
</dbReference>
<dbReference type="InterPro" id="IPR036393">
    <property type="entry name" value="AceGlu_kinase-like_sf"/>
</dbReference>
<comment type="pathway">
    <text evidence="2 14">Amino-acid biosynthesis; L-methionine biosynthesis via de novo pathway; L-homoserine from L-aspartate: step 1/3.</text>
</comment>
<dbReference type="PANTHER" id="PTHR21499:SF3">
    <property type="entry name" value="ASPARTOKINASE"/>
    <property type="match status" value="1"/>
</dbReference>
<keyword evidence="6 13" id="KW-0808">Transferase</keyword>
<comment type="catalytic activity">
    <reaction evidence="11 13">
        <text>L-aspartate + ATP = 4-phospho-L-aspartate + ADP</text>
        <dbReference type="Rhea" id="RHEA:23776"/>
        <dbReference type="ChEBI" id="CHEBI:29991"/>
        <dbReference type="ChEBI" id="CHEBI:30616"/>
        <dbReference type="ChEBI" id="CHEBI:57535"/>
        <dbReference type="ChEBI" id="CHEBI:456216"/>
        <dbReference type="EC" id="2.7.2.4"/>
    </reaction>
</comment>
<name>A0A930UEW4_9GAMM</name>
<evidence type="ECO:0000256" key="6">
    <source>
        <dbReference type="ARBA" id="ARBA00022679"/>
    </source>
</evidence>
<protein>
    <recommendedName>
        <fullName evidence="13">Aspartokinase</fullName>
        <ecNumber evidence="13">2.7.2.4</ecNumber>
    </recommendedName>
</protein>
<dbReference type="Gene3D" id="3.30.2130.10">
    <property type="entry name" value="VC0802-like"/>
    <property type="match status" value="1"/>
</dbReference>
<dbReference type="InterPro" id="IPR018042">
    <property type="entry name" value="Aspartate_kinase_CS"/>
</dbReference>
<dbReference type="InterPro" id="IPR045865">
    <property type="entry name" value="ACT-like_dom_sf"/>
</dbReference>
<dbReference type="NCBIfam" id="TIGR00656">
    <property type="entry name" value="asp_kin_monofn"/>
    <property type="match status" value="1"/>
</dbReference>
<evidence type="ECO:0000313" key="17">
    <source>
        <dbReference type="Proteomes" id="UP000604381"/>
    </source>
</evidence>
<feature type="binding site" evidence="12">
    <location>
        <position position="185"/>
    </location>
    <ligand>
        <name>ATP</name>
        <dbReference type="ChEBI" id="CHEBI:30616"/>
    </ligand>
</feature>
<evidence type="ECO:0000256" key="2">
    <source>
        <dbReference type="ARBA" id="ARBA00004986"/>
    </source>
</evidence>
<dbReference type="Pfam" id="PF00696">
    <property type="entry name" value="AA_kinase"/>
    <property type="match status" value="1"/>
</dbReference>
<evidence type="ECO:0000256" key="8">
    <source>
        <dbReference type="ARBA" id="ARBA00022777"/>
    </source>
</evidence>
<comment type="pathway">
    <text evidence="3 14">Amino-acid biosynthesis; L-threonine biosynthesis; L-threonine from L-aspartate: step 1/5.</text>
</comment>
<evidence type="ECO:0000256" key="11">
    <source>
        <dbReference type="ARBA" id="ARBA00047872"/>
    </source>
</evidence>
<feature type="domain" description="ACT" evidence="15">
    <location>
        <begin position="267"/>
        <end position="350"/>
    </location>
</feature>
<dbReference type="AlphaFoldDB" id="A0A930UEW4"/>
<dbReference type="EMBL" id="JADHEI010000009">
    <property type="protein sequence ID" value="MBF2734506.1"/>
    <property type="molecule type" value="Genomic_DNA"/>
</dbReference>
<dbReference type="SUPFAM" id="SSF53633">
    <property type="entry name" value="Carbamate kinase-like"/>
    <property type="match status" value="1"/>
</dbReference>
<evidence type="ECO:0000256" key="7">
    <source>
        <dbReference type="ARBA" id="ARBA00022741"/>
    </source>
</evidence>